<reference evidence="5 6" key="1">
    <citation type="submission" date="2013-03" db="EMBL/GenBank/DDBJ databases">
        <title>The Genome Sequence of Phialophora europaea CBS 101466.</title>
        <authorList>
            <consortium name="The Broad Institute Genomics Platform"/>
            <person name="Cuomo C."/>
            <person name="de Hoog S."/>
            <person name="Gorbushina A."/>
            <person name="Walker B."/>
            <person name="Young S.K."/>
            <person name="Zeng Q."/>
            <person name="Gargeya S."/>
            <person name="Fitzgerald M."/>
            <person name="Haas B."/>
            <person name="Abouelleil A."/>
            <person name="Allen A.W."/>
            <person name="Alvarado L."/>
            <person name="Arachchi H.M."/>
            <person name="Berlin A.M."/>
            <person name="Chapman S.B."/>
            <person name="Gainer-Dewar J."/>
            <person name="Goldberg J."/>
            <person name="Griggs A."/>
            <person name="Gujja S."/>
            <person name="Hansen M."/>
            <person name="Howarth C."/>
            <person name="Imamovic A."/>
            <person name="Ireland A."/>
            <person name="Larimer J."/>
            <person name="McCowan C."/>
            <person name="Murphy C."/>
            <person name="Pearson M."/>
            <person name="Poon T.W."/>
            <person name="Priest M."/>
            <person name="Roberts A."/>
            <person name="Saif S."/>
            <person name="Shea T."/>
            <person name="Sisk P."/>
            <person name="Sykes S."/>
            <person name="Wortman J."/>
            <person name="Nusbaum C."/>
            <person name="Birren B."/>
        </authorList>
    </citation>
    <scope>NUCLEOTIDE SEQUENCE [LARGE SCALE GENOMIC DNA]</scope>
    <source>
        <strain evidence="5 6">CBS 101466</strain>
    </source>
</reference>
<name>W2S730_CYPE1</name>
<feature type="domain" description="BRO1" evidence="4">
    <location>
        <begin position="1"/>
        <end position="449"/>
    </location>
</feature>
<evidence type="ECO:0000313" key="5">
    <source>
        <dbReference type="EMBL" id="ETN43744.1"/>
    </source>
</evidence>
<dbReference type="Gene3D" id="1.25.40.280">
    <property type="entry name" value="alix/aip1 like domains"/>
    <property type="match status" value="1"/>
</dbReference>
<dbReference type="InParanoid" id="W2S730"/>
<dbReference type="EMBL" id="KB822718">
    <property type="protein sequence ID" value="ETN43744.1"/>
    <property type="molecule type" value="Genomic_DNA"/>
</dbReference>
<dbReference type="InterPro" id="IPR004328">
    <property type="entry name" value="BRO1_dom"/>
</dbReference>
<proteinExistence type="inferred from homology"/>
<accession>W2S730</accession>
<dbReference type="GO" id="GO:0071467">
    <property type="term" value="P:cellular response to pH"/>
    <property type="evidence" value="ECO:0007669"/>
    <property type="project" value="InterPro"/>
</dbReference>
<dbReference type="InterPro" id="IPR037505">
    <property type="entry name" value="pH-resp_palC"/>
</dbReference>
<evidence type="ECO:0000259" key="4">
    <source>
        <dbReference type="PROSITE" id="PS51180"/>
    </source>
</evidence>
<dbReference type="OrthoDB" id="10266451at2759"/>
<dbReference type="InterPro" id="IPR038499">
    <property type="entry name" value="BRO1_sf"/>
</dbReference>
<protein>
    <recommendedName>
        <fullName evidence="2">pH-response regulator protein palC</fullName>
    </recommendedName>
</protein>
<evidence type="ECO:0000256" key="1">
    <source>
        <dbReference type="ARBA" id="ARBA00010997"/>
    </source>
</evidence>
<evidence type="ECO:0000256" key="2">
    <source>
        <dbReference type="ARBA" id="ARBA00022193"/>
    </source>
</evidence>
<keyword evidence="6" id="KW-1185">Reference proteome</keyword>
<dbReference type="AlphaFoldDB" id="W2S730"/>
<gene>
    <name evidence="5" type="ORF">HMPREF1541_02903</name>
</gene>
<dbReference type="GeneID" id="19970242"/>
<dbReference type="SMART" id="SM01041">
    <property type="entry name" value="BRO1"/>
    <property type="match status" value="1"/>
</dbReference>
<sequence length="477" mass="52073">MPFPFAPSTTSQVAFQSHLTSSTHPSLPSATTSQRSVVRSALKSHKRLSASDQSNNLSALVTALSEYLKYLCSLDLGLSGKPVSNEDVDIALINEIEVEWRPTLGSSNIPGREAERVKGKGLDFELYFVHHTLAVVYNLLARHSLLGLYATTTPTADQRLSFIRNAIQSLTKAYSLHAYLSHRSSFSADGPPTFPAPAADISQPVQSALQHLTQAEINLLSVLKDDPYPAQVLQSRNKDDKEWMIKAPEKPKARVAMLQRLCIGAAEKAASASVALKTEGKRASKDLIEYCEDLRATARAKACRFAAVEADTSGETGKAIAWIRAGLNELGIEISSTGSKSTFSKLKNTYAERKEDKRIAKGDSTWGVDGGKAEEGRILAFLETKFTKANDTINIQLIPEWKPLLAQMPGAMVFPVNEKWKPVTLAEDELAAMRALPDGDNLEQGAESSDEDEVGKERRPAGAFPGTDEEYGRSNYY</sequence>
<dbReference type="PROSITE" id="PS51180">
    <property type="entry name" value="BRO1"/>
    <property type="match status" value="1"/>
</dbReference>
<dbReference type="HOGENOM" id="CLU_023703_0_0_1"/>
<dbReference type="RefSeq" id="XP_008715480.1">
    <property type="nucleotide sequence ID" value="XM_008717258.1"/>
</dbReference>
<dbReference type="eggNOG" id="ENOG502QWTM">
    <property type="taxonomic scope" value="Eukaryota"/>
</dbReference>
<dbReference type="GO" id="GO:0005886">
    <property type="term" value="C:plasma membrane"/>
    <property type="evidence" value="ECO:0007669"/>
    <property type="project" value="TreeGrafter"/>
</dbReference>
<dbReference type="PANTHER" id="PTHR40463:SF1">
    <property type="entry name" value="PH-RESPONSE REGULATOR PROTEIN PALC"/>
    <property type="match status" value="1"/>
</dbReference>
<dbReference type="PANTHER" id="PTHR40463">
    <property type="entry name" value="PH-RESPONSE REGULATOR PROTEIN PALC"/>
    <property type="match status" value="1"/>
</dbReference>
<dbReference type="Proteomes" id="UP000030752">
    <property type="component" value="Unassembled WGS sequence"/>
</dbReference>
<evidence type="ECO:0000313" key="6">
    <source>
        <dbReference type="Proteomes" id="UP000030752"/>
    </source>
</evidence>
<dbReference type="STRING" id="1220924.W2S730"/>
<feature type="region of interest" description="Disordered" evidence="3">
    <location>
        <begin position="436"/>
        <end position="477"/>
    </location>
</feature>
<comment type="similarity">
    <text evidence="1">Belongs to the palC family.</text>
</comment>
<evidence type="ECO:0000256" key="3">
    <source>
        <dbReference type="SAM" id="MobiDB-lite"/>
    </source>
</evidence>
<dbReference type="VEuPathDB" id="FungiDB:HMPREF1541_02903"/>
<organism evidence="5 6">
    <name type="scientific">Cyphellophora europaea (strain CBS 101466)</name>
    <name type="common">Phialophora europaea</name>
    <dbReference type="NCBI Taxonomy" id="1220924"/>
    <lineage>
        <taxon>Eukaryota</taxon>
        <taxon>Fungi</taxon>
        <taxon>Dikarya</taxon>
        <taxon>Ascomycota</taxon>
        <taxon>Pezizomycotina</taxon>
        <taxon>Eurotiomycetes</taxon>
        <taxon>Chaetothyriomycetidae</taxon>
        <taxon>Chaetothyriales</taxon>
        <taxon>Cyphellophoraceae</taxon>
        <taxon>Cyphellophora</taxon>
    </lineage>
</organism>